<keyword evidence="2" id="KW-1185">Reference proteome</keyword>
<gene>
    <name evidence="1" type="primary">Acey_s0375.g227</name>
    <name evidence="1" type="ORF">Y032_0375g227</name>
</gene>
<comment type="caution">
    <text evidence="1">The sequence shown here is derived from an EMBL/GenBank/DDBJ whole genome shotgun (WGS) entry which is preliminary data.</text>
</comment>
<dbReference type="AlphaFoldDB" id="A0A016RTT1"/>
<organism evidence="1 2">
    <name type="scientific">Ancylostoma ceylanicum</name>
    <dbReference type="NCBI Taxonomy" id="53326"/>
    <lineage>
        <taxon>Eukaryota</taxon>
        <taxon>Metazoa</taxon>
        <taxon>Ecdysozoa</taxon>
        <taxon>Nematoda</taxon>
        <taxon>Chromadorea</taxon>
        <taxon>Rhabditida</taxon>
        <taxon>Rhabditina</taxon>
        <taxon>Rhabditomorpha</taxon>
        <taxon>Strongyloidea</taxon>
        <taxon>Ancylostomatidae</taxon>
        <taxon>Ancylostomatinae</taxon>
        <taxon>Ancylostoma</taxon>
    </lineage>
</organism>
<proteinExistence type="predicted"/>
<dbReference type="PROSITE" id="PS51257">
    <property type="entry name" value="PROKAR_LIPOPROTEIN"/>
    <property type="match status" value="1"/>
</dbReference>
<accession>A0A016RTT1</accession>
<name>A0A016RTT1_9BILA</name>
<reference evidence="2" key="1">
    <citation type="journal article" date="2015" name="Nat. Genet.">
        <title>The genome and transcriptome of the zoonotic hookworm Ancylostoma ceylanicum identify infection-specific gene families.</title>
        <authorList>
            <person name="Schwarz E.M."/>
            <person name="Hu Y."/>
            <person name="Antoshechkin I."/>
            <person name="Miller M.M."/>
            <person name="Sternberg P.W."/>
            <person name="Aroian R.V."/>
        </authorList>
    </citation>
    <scope>NUCLEOTIDE SEQUENCE</scope>
    <source>
        <strain evidence="2">HY135</strain>
    </source>
</reference>
<evidence type="ECO:0000313" key="1">
    <source>
        <dbReference type="EMBL" id="EYB81711.1"/>
    </source>
</evidence>
<evidence type="ECO:0000313" key="2">
    <source>
        <dbReference type="Proteomes" id="UP000024635"/>
    </source>
</evidence>
<dbReference type="EMBL" id="JARK01001711">
    <property type="protein sequence ID" value="EYB81711.1"/>
    <property type="molecule type" value="Genomic_DNA"/>
</dbReference>
<protein>
    <submittedName>
        <fullName evidence="1">Uncharacterized protein</fullName>
    </submittedName>
</protein>
<sequence>MENYTTRSHLQPGHTAAIWSSCDGRQASRGASAMVRSRSSCQRRYAKGDKVCRIGYDLDVPGKRPKGRPKQRLLDTLHADLKAHDMAILRQRINEADAVTKREKR</sequence>
<dbReference type="OrthoDB" id="5837425at2759"/>
<dbReference type="Proteomes" id="UP000024635">
    <property type="component" value="Unassembled WGS sequence"/>
</dbReference>